<evidence type="ECO:0000256" key="10">
    <source>
        <dbReference type="SAM" id="MobiDB-lite"/>
    </source>
</evidence>
<feature type="transmembrane region" description="Helical" evidence="11">
    <location>
        <begin position="303"/>
        <end position="322"/>
    </location>
</feature>
<evidence type="ECO:0000259" key="12">
    <source>
        <dbReference type="PROSITE" id="PS51201"/>
    </source>
</evidence>
<evidence type="ECO:0000256" key="2">
    <source>
        <dbReference type="ARBA" id="ARBA00022448"/>
    </source>
</evidence>
<dbReference type="InterPro" id="IPR038770">
    <property type="entry name" value="Na+/solute_symporter_sf"/>
</dbReference>
<evidence type="ECO:0000313" key="13">
    <source>
        <dbReference type="EMBL" id="MEE2566172.1"/>
    </source>
</evidence>
<evidence type="ECO:0000256" key="11">
    <source>
        <dbReference type="SAM" id="Phobius"/>
    </source>
</evidence>
<evidence type="ECO:0000256" key="9">
    <source>
        <dbReference type="ARBA" id="ARBA00023136"/>
    </source>
</evidence>
<keyword evidence="2" id="KW-0813">Transport</keyword>
<feature type="transmembrane region" description="Helical" evidence="11">
    <location>
        <begin position="113"/>
        <end position="134"/>
    </location>
</feature>
<dbReference type="Pfam" id="PF00999">
    <property type="entry name" value="Na_H_Exchanger"/>
    <property type="match status" value="1"/>
</dbReference>
<dbReference type="Proteomes" id="UP001310692">
    <property type="component" value="Unassembled WGS sequence"/>
</dbReference>
<reference evidence="13 14" key="1">
    <citation type="submission" date="2024-01" db="EMBL/GenBank/DDBJ databases">
        <title>Hyphobacterium bacterium isolated from marine sediment.</title>
        <authorList>
            <person name="Zhao S."/>
        </authorList>
    </citation>
    <scope>NUCLEOTIDE SEQUENCE [LARGE SCALE GENOMIC DNA]</scope>
    <source>
        <strain evidence="13 14">Y60-23</strain>
    </source>
</reference>
<dbReference type="RefSeq" id="WP_330195712.1">
    <property type="nucleotide sequence ID" value="NZ_JAZDRO010000002.1"/>
</dbReference>
<dbReference type="InterPro" id="IPR006153">
    <property type="entry name" value="Cation/H_exchanger_TM"/>
</dbReference>
<dbReference type="Gene3D" id="3.40.50.720">
    <property type="entry name" value="NAD(P)-binding Rossmann-like Domain"/>
    <property type="match status" value="1"/>
</dbReference>
<proteinExistence type="predicted"/>
<comment type="caution">
    <text evidence="13">The sequence shown here is derived from an EMBL/GenBank/DDBJ whole genome shotgun (WGS) entry which is preliminary data.</text>
</comment>
<evidence type="ECO:0000256" key="1">
    <source>
        <dbReference type="ARBA" id="ARBA00004141"/>
    </source>
</evidence>
<evidence type="ECO:0000256" key="4">
    <source>
        <dbReference type="ARBA" id="ARBA00022538"/>
    </source>
</evidence>
<dbReference type="EMBL" id="JAZDRO010000002">
    <property type="protein sequence ID" value="MEE2566172.1"/>
    <property type="molecule type" value="Genomic_DNA"/>
</dbReference>
<keyword evidence="6" id="KW-0630">Potassium</keyword>
<feature type="compositionally biased region" description="Basic and acidic residues" evidence="10">
    <location>
        <begin position="620"/>
        <end position="634"/>
    </location>
</feature>
<protein>
    <submittedName>
        <fullName evidence="13">Cation:proton antiporter</fullName>
    </submittedName>
</protein>
<feature type="transmembrane region" description="Helical" evidence="11">
    <location>
        <begin position="255"/>
        <end position="283"/>
    </location>
</feature>
<feature type="transmembrane region" description="Helical" evidence="11">
    <location>
        <begin position="146"/>
        <end position="169"/>
    </location>
</feature>
<keyword evidence="8" id="KW-0406">Ion transport</keyword>
<feature type="domain" description="RCK N-terminal" evidence="12">
    <location>
        <begin position="432"/>
        <end position="548"/>
    </location>
</feature>
<evidence type="ECO:0000256" key="8">
    <source>
        <dbReference type="ARBA" id="ARBA00023065"/>
    </source>
</evidence>
<dbReference type="PANTHER" id="PTHR46157:SF4">
    <property type="entry name" value="K(+) EFFLUX ANTIPORTER 3, CHLOROPLASTIC"/>
    <property type="match status" value="1"/>
</dbReference>
<keyword evidence="4" id="KW-0633">Potassium transport</keyword>
<dbReference type="InterPro" id="IPR036291">
    <property type="entry name" value="NAD(P)-bd_dom_sf"/>
</dbReference>
<evidence type="ECO:0000256" key="5">
    <source>
        <dbReference type="ARBA" id="ARBA00022692"/>
    </source>
</evidence>
<keyword evidence="3" id="KW-0050">Antiport</keyword>
<keyword evidence="9 11" id="KW-0472">Membrane</keyword>
<dbReference type="PANTHER" id="PTHR46157">
    <property type="entry name" value="K(+) EFFLUX ANTIPORTER 3, CHLOROPLASTIC"/>
    <property type="match status" value="1"/>
</dbReference>
<evidence type="ECO:0000256" key="3">
    <source>
        <dbReference type="ARBA" id="ARBA00022449"/>
    </source>
</evidence>
<gene>
    <name evidence="13" type="ORF">V0U35_05720</name>
</gene>
<feature type="transmembrane region" description="Helical" evidence="11">
    <location>
        <begin position="214"/>
        <end position="234"/>
    </location>
</feature>
<name>A0ABU7LX96_9PROT</name>
<evidence type="ECO:0000256" key="6">
    <source>
        <dbReference type="ARBA" id="ARBA00022958"/>
    </source>
</evidence>
<comment type="subcellular location">
    <subcellularLocation>
        <location evidence="1">Membrane</location>
        <topology evidence="1">Multi-pass membrane protein</topology>
    </subcellularLocation>
</comment>
<feature type="transmembrane region" description="Helical" evidence="11">
    <location>
        <begin position="85"/>
        <end position="107"/>
    </location>
</feature>
<feature type="transmembrane region" description="Helical" evidence="11">
    <location>
        <begin position="30"/>
        <end position="48"/>
    </location>
</feature>
<feature type="region of interest" description="Disordered" evidence="10">
    <location>
        <begin position="620"/>
        <end position="652"/>
    </location>
</feature>
<feature type="transmembrane region" description="Helical" evidence="11">
    <location>
        <begin position="391"/>
        <end position="410"/>
    </location>
</feature>
<keyword evidence="5 11" id="KW-0812">Transmembrane</keyword>
<keyword evidence="14" id="KW-1185">Reference proteome</keyword>
<feature type="transmembrane region" description="Helical" evidence="11">
    <location>
        <begin position="54"/>
        <end position="73"/>
    </location>
</feature>
<evidence type="ECO:0000313" key="14">
    <source>
        <dbReference type="Proteomes" id="UP001310692"/>
    </source>
</evidence>
<dbReference type="Gene3D" id="1.20.1530.20">
    <property type="match status" value="1"/>
</dbReference>
<feature type="transmembrane region" description="Helical" evidence="11">
    <location>
        <begin position="358"/>
        <end position="379"/>
    </location>
</feature>
<keyword evidence="7 11" id="KW-1133">Transmembrane helix</keyword>
<feature type="transmembrane region" description="Helical" evidence="11">
    <location>
        <begin position="329"/>
        <end position="352"/>
    </location>
</feature>
<sequence length="652" mass="70488">MDSFLFQAFIYLTAAVIAVPIAKRLGLGSVLGYLIAGVVIGPVAGLVGSETEDLQHFAEFGVVMMLFLVGLELEPKNLWDMRRRLVGLGGLQVVLSAALITGGAMAMGLTWSVALAIGLMFSLSSTAIVLQTLGEKDLTKTEGGQASFSVLLFQDIAVIPMLAFLPLLAMPELMGGGAEDLAHAAADPHGAASDHGEGGGHGASLSLVDQLPGWAYGPVVLAAIAAVVLGGHFLSRPLFGFIARSKLREMFTATALFLVIAIALLMTLVGLSPALGTFLAGVVLANSEYRHELESDIEPFKGLLLGLFFITVGAGVNFDVLFGDFATIAGLTAGLIAIKAAVLFGLAMVFGLPRRDRWLMTLGLAQAGEFGFVLLSFTIQNGIIPDDLRQTLSLVVALSMLLTPVLFIVYDQLIAKRMVAGRDTGSDTIDTQGTTIIAGHGRFGQIINRMLRAAGRETVVIELRSDFVENVRKLGIKTFYGDATRPDLLHAAGLMRAKQMVIAIDDKDEITELVKFVRRERPDIHIVARAKDRHHVYQLYAAGADDMIRETFDSAVRAGRSALIGLGEHPFEAEKAARYFVRHDRETLLKLANAWKEGVSIWENAEYLDIARRQNELMEQTMRSDRDPRTDNAIDRAWAPPPVRPEEEAKTD</sequence>
<feature type="transmembrane region" description="Helical" evidence="11">
    <location>
        <begin position="6"/>
        <end position="23"/>
    </location>
</feature>
<dbReference type="Pfam" id="PF02254">
    <property type="entry name" value="TrkA_N"/>
    <property type="match status" value="1"/>
</dbReference>
<organism evidence="13 14">
    <name type="scientific">Hyphobacterium marinum</name>
    <dbReference type="NCBI Taxonomy" id="3116574"/>
    <lineage>
        <taxon>Bacteria</taxon>
        <taxon>Pseudomonadati</taxon>
        <taxon>Pseudomonadota</taxon>
        <taxon>Alphaproteobacteria</taxon>
        <taxon>Maricaulales</taxon>
        <taxon>Maricaulaceae</taxon>
        <taxon>Hyphobacterium</taxon>
    </lineage>
</organism>
<accession>A0ABU7LX96</accession>
<dbReference type="PROSITE" id="PS51201">
    <property type="entry name" value="RCK_N"/>
    <property type="match status" value="1"/>
</dbReference>
<evidence type="ECO:0000256" key="7">
    <source>
        <dbReference type="ARBA" id="ARBA00022989"/>
    </source>
</evidence>
<dbReference type="InterPro" id="IPR003148">
    <property type="entry name" value="RCK_N"/>
</dbReference>
<dbReference type="SUPFAM" id="SSF51735">
    <property type="entry name" value="NAD(P)-binding Rossmann-fold domains"/>
    <property type="match status" value="1"/>
</dbReference>